<dbReference type="NCBIfam" id="TIGR04265">
    <property type="entry name" value="bac_cardiolipin"/>
    <property type="match status" value="1"/>
</dbReference>
<evidence type="ECO:0000259" key="13">
    <source>
        <dbReference type="PROSITE" id="PS50035"/>
    </source>
</evidence>
<evidence type="ECO:0000256" key="1">
    <source>
        <dbReference type="ARBA" id="ARBA00022475"/>
    </source>
</evidence>
<dbReference type="Pfam" id="PF13091">
    <property type="entry name" value="PLDc_2"/>
    <property type="match status" value="2"/>
</dbReference>
<feature type="active site" evidence="11">
    <location>
        <position position="226"/>
    </location>
</feature>
<name>A0A559JMM1_9BACL</name>
<evidence type="ECO:0000256" key="3">
    <source>
        <dbReference type="ARBA" id="ARBA00022679"/>
    </source>
</evidence>
<keyword evidence="3 11" id="KW-0808">Transferase</keyword>
<feature type="active site" evidence="11">
    <location>
        <position position="221"/>
    </location>
</feature>
<evidence type="ECO:0000256" key="2">
    <source>
        <dbReference type="ARBA" id="ARBA00022516"/>
    </source>
</evidence>
<dbReference type="InterPro" id="IPR025202">
    <property type="entry name" value="PLD-like_dom"/>
</dbReference>
<dbReference type="PROSITE" id="PS50035">
    <property type="entry name" value="PLD"/>
    <property type="match status" value="2"/>
</dbReference>
<keyword evidence="4 11" id="KW-0812">Transmembrane</keyword>
<keyword evidence="1 11" id="KW-1003">Cell membrane</keyword>
<dbReference type="EC" id="2.7.8.-" evidence="11 12"/>
<feature type="active site" evidence="11">
    <location>
        <position position="219"/>
    </location>
</feature>
<sequence length="477" mass="54557">MIALGISILLFIFIFQAATILLLEFRRPAHATAWLFILFLFPLVGFILYYFLATEYRRSRKARRRGSLDQRRRAKLIAMSDTITSASELPVPELSSQTRLFRTLLKRGELPITGRNRSRIFNNGMDTYEAMLEAIRGAKSHIHVSSYIVRDDGVGRDFQQALIGKAREGVQVKLLYDGIGSIKLRDSYIRDLKQGGVECACFFPLRPSFLKKRMNYRNHRKITVVDGKIGFIGGINVGDEYIGKHPRLGYWRDTHLMLEGDSVYWLQEVFLKDWEIATRDKPDDPSFFPIHGIPKDEAVQIVPAGPNRKGDAIHDSVFALVNAANERIWIATPYFIPSSSIAMALHDAAASGVDVRIIIPHVPDTWLVHFATLSYAEEMMRSGVRIWQYEKGFVHAKTLIVDKFVAVVGSANMDLRSFFSNFEINAHLFEPRAISELERDFLQDLEDSREINLQKFHRRSRVQKIKEAMARLLSPLL</sequence>
<keyword evidence="15" id="KW-1185">Reference proteome</keyword>
<comment type="similarity">
    <text evidence="11">Belongs to the phospholipase D family. Cardiolipin synthase subfamily.</text>
</comment>
<dbReference type="InterPro" id="IPR030874">
    <property type="entry name" value="Cardiolipin_synth_Firmi"/>
</dbReference>
<keyword evidence="6 11" id="KW-1133">Transmembrane helix</keyword>
<dbReference type="OrthoDB" id="9762009at2"/>
<dbReference type="Gene3D" id="3.30.870.10">
    <property type="entry name" value="Endonuclease Chain A"/>
    <property type="match status" value="2"/>
</dbReference>
<feature type="transmembrane region" description="Helical" evidence="11">
    <location>
        <begin position="33"/>
        <end position="53"/>
    </location>
</feature>
<feature type="active site" evidence="11">
    <location>
        <position position="397"/>
    </location>
</feature>
<dbReference type="CDD" id="cd09110">
    <property type="entry name" value="PLDc_CLS_1"/>
    <property type="match status" value="1"/>
</dbReference>
<feature type="active site" evidence="11">
    <location>
        <position position="395"/>
    </location>
</feature>
<keyword evidence="5" id="KW-0677">Repeat</keyword>
<dbReference type="FunFam" id="3.30.870.10:FF:000014">
    <property type="entry name" value="Cardiolipin synthase"/>
    <property type="match status" value="1"/>
</dbReference>
<gene>
    <name evidence="14" type="primary">cls</name>
    <name evidence="14" type="ORF">FPZ45_08110</name>
</gene>
<accession>A0A559JMM1</accession>
<evidence type="ECO:0000256" key="9">
    <source>
        <dbReference type="ARBA" id="ARBA00023209"/>
    </source>
</evidence>
<feature type="active site" evidence="11">
    <location>
        <position position="402"/>
    </location>
</feature>
<keyword evidence="10 11" id="KW-1208">Phospholipid metabolism</keyword>
<evidence type="ECO:0000256" key="6">
    <source>
        <dbReference type="ARBA" id="ARBA00022989"/>
    </source>
</evidence>
<dbReference type="GO" id="GO:0032049">
    <property type="term" value="P:cardiolipin biosynthetic process"/>
    <property type="evidence" value="ECO:0007669"/>
    <property type="project" value="UniProtKB-UniRule"/>
</dbReference>
<comment type="function">
    <text evidence="11">Catalyzes the reversible phosphatidyl group transfer from one phosphatidylglycerol molecule to another to form cardiolipin (CL) (diphosphatidylglycerol) and glycerol.</text>
</comment>
<evidence type="ECO:0000256" key="5">
    <source>
        <dbReference type="ARBA" id="ARBA00022737"/>
    </source>
</evidence>
<dbReference type="GO" id="GO:0005886">
    <property type="term" value="C:plasma membrane"/>
    <property type="evidence" value="ECO:0007669"/>
    <property type="project" value="UniProtKB-SubCell"/>
</dbReference>
<keyword evidence="2 11" id="KW-0444">Lipid biosynthesis</keyword>
<evidence type="ECO:0000256" key="4">
    <source>
        <dbReference type="ARBA" id="ARBA00022692"/>
    </source>
</evidence>
<dbReference type="RefSeq" id="WP_144700117.1">
    <property type="nucleotide sequence ID" value="NZ_VNJJ01000004.1"/>
</dbReference>
<dbReference type="GO" id="GO:0008808">
    <property type="term" value="F:cardiolipin synthase activity"/>
    <property type="evidence" value="ECO:0007669"/>
    <property type="project" value="UniProtKB-UniRule"/>
</dbReference>
<organism evidence="14 15">
    <name type="scientific">Cohnella terricola</name>
    <dbReference type="NCBI Taxonomy" id="1289167"/>
    <lineage>
        <taxon>Bacteria</taxon>
        <taxon>Bacillati</taxon>
        <taxon>Bacillota</taxon>
        <taxon>Bacilli</taxon>
        <taxon>Bacillales</taxon>
        <taxon>Paenibacillaceae</taxon>
        <taxon>Cohnella</taxon>
    </lineage>
</organism>
<dbReference type="HAMAP" id="MF_01916">
    <property type="entry name" value="Cardiolipin_synth_Cls"/>
    <property type="match status" value="1"/>
</dbReference>
<dbReference type="PANTHER" id="PTHR21248:SF20">
    <property type="entry name" value="CARDIOLIPIN SYNTHASE YWIE-RELATED"/>
    <property type="match status" value="1"/>
</dbReference>
<reference evidence="14 15" key="1">
    <citation type="submission" date="2019-07" db="EMBL/GenBank/DDBJ databases">
        <authorList>
            <person name="Kim J."/>
        </authorList>
    </citation>
    <scope>NUCLEOTIDE SEQUENCE [LARGE SCALE GENOMIC DNA]</scope>
    <source>
        <strain evidence="14 15">G13</strain>
    </source>
</reference>
<feature type="domain" description="PLD phosphodiesterase" evidence="13">
    <location>
        <begin position="390"/>
        <end position="417"/>
    </location>
</feature>
<dbReference type="SMART" id="SM00155">
    <property type="entry name" value="PLDc"/>
    <property type="match status" value="2"/>
</dbReference>
<comment type="catalytic activity">
    <reaction evidence="11">
        <text>2 a 1,2-diacyl-sn-glycero-3-phospho-(1'-sn-glycerol) = a cardiolipin + glycerol</text>
        <dbReference type="Rhea" id="RHEA:31451"/>
        <dbReference type="ChEBI" id="CHEBI:17754"/>
        <dbReference type="ChEBI" id="CHEBI:62237"/>
        <dbReference type="ChEBI" id="CHEBI:64716"/>
    </reaction>
</comment>
<dbReference type="AlphaFoldDB" id="A0A559JMM1"/>
<keyword evidence="8 11" id="KW-0472">Membrane</keyword>
<dbReference type="InterPro" id="IPR022924">
    <property type="entry name" value="Cardiolipin_synthase"/>
</dbReference>
<dbReference type="PANTHER" id="PTHR21248">
    <property type="entry name" value="CARDIOLIPIN SYNTHASE"/>
    <property type="match status" value="1"/>
</dbReference>
<dbReference type="Proteomes" id="UP000316330">
    <property type="component" value="Unassembled WGS sequence"/>
</dbReference>
<comment type="caution">
    <text evidence="14">The sequence shown here is derived from an EMBL/GenBank/DDBJ whole genome shotgun (WGS) entry which is preliminary data.</text>
</comment>
<keyword evidence="7 11" id="KW-0443">Lipid metabolism</keyword>
<comment type="subcellular location">
    <subcellularLocation>
        <location evidence="11">Cell membrane</location>
        <topology evidence="11">Multi-pass membrane protein</topology>
    </subcellularLocation>
</comment>
<dbReference type="CDD" id="cd09112">
    <property type="entry name" value="PLDc_CLS_2"/>
    <property type="match status" value="1"/>
</dbReference>
<keyword evidence="9 11" id="KW-0594">Phospholipid biosynthesis</keyword>
<dbReference type="SUPFAM" id="SSF56024">
    <property type="entry name" value="Phospholipase D/nuclease"/>
    <property type="match status" value="2"/>
</dbReference>
<evidence type="ECO:0000256" key="10">
    <source>
        <dbReference type="ARBA" id="ARBA00023264"/>
    </source>
</evidence>
<dbReference type="InterPro" id="IPR001736">
    <property type="entry name" value="PLipase_D/transphosphatidylase"/>
</dbReference>
<feature type="domain" description="PLD phosphodiesterase" evidence="13">
    <location>
        <begin position="214"/>
        <end position="241"/>
    </location>
</feature>
<evidence type="ECO:0000256" key="12">
    <source>
        <dbReference type="NCBIfam" id="TIGR04265"/>
    </source>
</evidence>
<protein>
    <recommendedName>
        <fullName evidence="11 12">Cardiolipin synthase</fullName>
        <shortName evidence="11">CL synthase</shortName>
        <ecNumber evidence="11 12">2.7.8.-</ecNumber>
    </recommendedName>
</protein>
<evidence type="ECO:0000256" key="7">
    <source>
        <dbReference type="ARBA" id="ARBA00023098"/>
    </source>
</evidence>
<comment type="caution">
    <text evidence="11">Lacks conserved residue(s) required for the propagation of feature annotation.</text>
</comment>
<evidence type="ECO:0000256" key="11">
    <source>
        <dbReference type="HAMAP-Rule" id="MF_01916"/>
    </source>
</evidence>
<evidence type="ECO:0000313" key="14">
    <source>
        <dbReference type="EMBL" id="TVY01110.1"/>
    </source>
</evidence>
<evidence type="ECO:0000256" key="8">
    <source>
        <dbReference type="ARBA" id="ARBA00023136"/>
    </source>
</evidence>
<proteinExistence type="inferred from homology"/>
<dbReference type="EMBL" id="VNJJ01000004">
    <property type="protein sequence ID" value="TVY01110.1"/>
    <property type="molecule type" value="Genomic_DNA"/>
</dbReference>
<evidence type="ECO:0000313" key="15">
    <source>
        <dbReference type="Proteomes" id="UP000316330"/>
    </source>
</evidence>